<dbReference type="EMBL" id="HACG01033458">
    <property type="protein sequence ID" value="CEK80323.1"/>
    <property type="molecule type" value="Transcribed_RNA"/>
</dbReference>
<accession>A0A0B7AHN6</accession>
<protein>
    <submittedName>
        <fullName evidence="1">Uncharacterized protein</fullName>
    </submittedName>
</protein>
<evidence type="ECO:0000313" key="1">
    <source>
        <dbReference type="EMBL" id="CEK80323.1"/>
    </source>
</evidence>
<gene>
    <name evidence="1" type="primary">ORF120339</name>
</gene>
<proteinExistence type="predicted"/>
<sequence>MPDPSLLSPLDLGHHGFLSGSYPQSVFETLSYHLSLRSREEEISSQSENLPKTSVDKGLNLICI</sequence>
<name>A0A0B7AHN6_9EUPU</name>
<dbReference type="AlphaFoldDB" id="A0A0B7AHN6"/>
<organism evidence="1">
    <name type="scientific">Arion vulgaris</name>
    <dbReference type="NCBI Taxonomy" id="1028688"/>
    <lineage>
        <taxon>Eukaryota</taxon>
        <taxon>Metazoa</taxon>
        <taxon>Spiralia</taxon>
        <taxon>Lophotrochozoa</taxon>
        <taxon>Mollusca</taxon>
        <taxon>Gastropoda</taxon>
        <taxon>Heterobranchia</taxon>
        <taxon>Euthyneura</taxon>
        <taxon>Panpulmonata</taxon>
        <taxon>Eupulmonata</taxon>
        <taxon>Stylommatophora</taxon>
        <taxon>Helicina</taxon>
        <taxon>Arionoidea</taxon>
        <taxon>Arionidae</taxon>
        <taxon>Arion</taxon>
    </lineage>
</organism>
<reference evidence="1" key="1">
    <citation type="submission" date="2014-12" db="EMBL/GenBank/DDBJ databases">
        <title>Insight into the proteome of Arion vulgaris.</title>
        <authorList>
            <person name="Aradska J."/>
            <person name="Bulat T."/>
            <person name="Smidak R."/>
            <person name="Sarate P."/>
            <person name="Gangsoo J."/>
            <person name="Sialana F."/>
            <person name="Bilban M."/>
            <person name="Lubec G."/>
        </authorList>
    </citation>
    <scope>NUCLEOTIDE SEQUENCE</scope>
    <source>
        <tissue evidence="1">Skin</tissue>
    </source>
</reference>